<gene>
    <name evidence="4" type="ORF">HC031_01045</name>
</gene>
<dbReference type="RefSeq" id="WP_167923205.1">
    <property type="nucleotide sequence ID" value="NZ_JAATVY010000001.1"/>
</dbReference>
<keyword evidence="2" id="KW-1133">Transmembrane helix</keyword>
<keyword evidence="5" id="KW-1185">Reference proteome</keyword>
<feature type="chain" id="PRO_5047504771" evidence="3">
    <location>
        <begin position="25"/>
        <end position="539"/>
    </location>
</feature>
<name>A0ABX0XQQ5_9ACTN</name>
<feature type="compositionally biased region" description="Low complexity" evidence="1">
    <location>
        <begin position="407"/>
        <end position="417"/>
    </location>
</feature>
<proteinExistence type="predicted"/>
<feature type="compositionally biased region" description="Gly residues" evidence="1">
    <location>
        <begin position="498"/>
        <end position="507"/>
    </location>
</feature>
<feature type="transmembrane region" description="Helical" evidence="2">
    <location>
        <begin position="336"/>
        <end position="355"/>
    </location>
</feature>
<sequence>MRRLGLLVIGVGTAAFGLATPALADPSPAPAGPGQPADVACTLSDPQLIGLTGLLARPGGGYVLANTSPQQANPMRVYYLDSKCKVDKAVSYPAAARDPEDLAVASDGTVWVADIGDNPSNGGERRQTIALWKVPSNGGNPVIYRLAYPDGQHDAKALLFGPGDTPIIVTKESSGTAQIYEPTGPLQPNTRQGVPLKNVGSWKPTRTGTANFLGATGQILVTGAAQSPDRKRVALRTYSDAYEWNVPDGDVVKAITTGKPRITPLAGENQGEAIAYSADGASYLTCSSQTGPSQILRYRPAAAVAGKAVPTTGKAAKKADSRPWFQKLSLPQLIDVVAGVGVLGLVLVVVGVLGIRRSRKTRRAAVAAGRTDSQATGAWQGDPGSGPDTGSAAADRRQAGRGGAPAGAGQPARAGVAVPGGAGRPGRAEVAAPAPPDAKRQGRASVAPPDPQRSGPAQPARSGPAQPARSGQPVGGGQPPARGGQPPRGGQPSRDGGGKIYGGGYAGSGPDQRGGRQGFAPPGYRPDRDGDARYFPERF</sequence>
<evidence type="ECO:0000256" key="1">
    <source>
        <dbReference type="SAM" id="MobiDB-lite"/>
    </source>
</evidence>
<organism evidence="4 5">
    <name type="scientific">Planosporangium thailandense</name>
    <dbReference type="NCBI Taxonomy" id="765197"/>
    <lineage>
        <taxon>Bacteria</taxon>
        <taxon>Bacillati</taxon>
        <taxon>Actinomycetota</taxon>
        <taxon>Actinomycetes</taxon>
        <taxon>Micromonosporales</taxon>
        <taxon>Micromonosporaceae</taxon>
        <taxon>Planosporangium</taxon>
    </lineage>
</organism>
<keyword evidence="2" id="KW-0472">Membrane</keyword>
<accession>A0ABX0XQQ5</accession>
<evidence type="ECO:0000256" key="2">
    <source>
        <dbReference type="SAM" id="Phobius"/>
    </source>
</evidence>
<reference evidence="4 5" key="1">
    <citation type="submission" date="2020-03" db="EMBL/GenBank/DDBJ databases">
        <title>WGS of the type strain of Planosporangium spp.</title>
        <authorList>
            <person name="Thawai C."/>
        </authorList>
    </citation>
    <scope>NUCLEOTIDE SEQUENCE [LARGE SCALE GENOMIC DNA]</scope>
    <source>
        <strain evidence="4 5">TBRC 5610</strain>
    </source>
</reference>
<feature type="signal peptide" evidence="3">
    <location>
        <begin position="1"/>
        <end position="24"/>
    </location>
</feature>
<dbReference type="Proteomes" id="UP000722989">
    <property type="component" value="Unassembled WGS sequence"/>
</dbReference>
<keyword evidence="2" id="KW-0812">Transmembrane</keyword>
<evidence type="ECO:0000313" key="4">
    <source>
        <dbReference type="EMBL" id="NJC68312.1"/>
    </source>
</evidence>
<keyword evidence="3" id="KW-0732">Signal</keyword>
<dbReference type="SUPFAM" id="SSF63829">
    <property type="entry name" value="Calcium-dependent phosphotriesterase"/>
    <property type="match status" value="1"/>
</dbReference>
<comment type="caution">
    <text evidence="4">The sequence shown here is derived from an EMBL/GenBank/DDBJ whole genome shotgun (WGS) entry which is preliminary data.</text>
</comment>
<feature type="compositionally biased region" description="Low complexity" evidence="1">
    <location>
        <begin position="479"/>
        <end position="494"/>
    </location>
</feature>
<feature type="region of interest" description="Disordered" evidence="1">
    <location>
        <begin position="360"/>
        <end position="539"/>
    </location>
</feature>
<evidence type="ECO:0000256" key="3">
    <source>
        <dbReference type="SAM" id="SignalP"/>
    </source>
</evidence>
<feature type="compositionally biased region" description="Basic and acidic residues" evidence="1">
    <location>
        <begin position="525"/>
        <end position="539"/>
    </location>
</feature>
<protein>
    <submittedName>
        <fullName evidence="4">Uncharacterized protein</fullName>
    </submittedName>
</protein>
<dbReference type="EMBL" id="JAATVY010000001">
    <property type="protein sequence ID" value="NJC68312.1"/>
    <property type="molecule type" value="Genomic_DNA"/>
</dbReference>
<evidence type="ECO:0000313" key="5">
    <source>
        <dbReference type="Proteomes" id="UP000722989"/>
    </source>
</evidence>